<dbReference type="Proteomes" id="UP000595437">
    <property type="component" value="Chromosome 9"/>
</dbReference>
<feature type="region of interest" description="Disordered" evidence="1">
    <location>
        <begin position="57"/>
        <end position="78"/>
    </location>
</feature>
<evidence type="ECO:0000313" key="2">
    <source>
        <dbReference type="EMBL" id="QQP40198.1"/>
    </source>
</evidence>
<protein>
    <submittedName>
        <fullName evidence="2">Uncharacterized protein</fullName>
    </submittedName>
</protein>
<sequence length="78" mass="8770">MKGNKALSKRLDSSKPTQQVGKEFKEDLAVADELLKLLDDFQKNSYSFSEMEAILRSGDGGRRKIPSQRVDSRLNPLS</sequence>
<reference evidence="3" key="1">
    <citation type="submission" date="2021-01" db="EMBL/GenBank/DDBJ databases">
        <title>Caligus Genome Assembly.</title>
        <authorList>
            <person name="Gallardo-Escarate C."/>
        </authorList>
    </citation>
    <scope>NUCLEOTIDE SEQUENCE [LARGE SCALE GENOMIC DNA]</scope>
</reference>
<keyword evidence="3" id="KW-1185">Reference proteome</keyword>
<gene>
    <name evidence="2" type="ORF">FKW44_014172</name>
</gene>
<feature type="region of interest" description="Disordered" evidence="1">
    <location>
        <begin position="1"/>
        <end position="20"/>
    </location>
</feature>
<evidence type="ECO:0000313" key="3">
    <source>
        <dbReference type="Proteomes" id="UP000595437"/>
    </source>
</evidence>
<name>A0A7T8GYH6_CALRO</name>
<proteinExistence type="predicted"/>
<organism evidence="2 3">
    <name type="scientific">Caligus rogercresseyi</name>
    <name type="common">Sea louse</name>
    <dbReference type="NCBI Taxonomy" id="217165"/>
    <lineage>
        <taxon>Eukaryota</taxon>
        <taxon>Metazoa</taxon>
        <taxon>Ecdysozoa</taxon>
        <taxon>Arthropoda</taxon>
        <taxon>Crustacea</taxon>
        <taxon>Multicrustacea</taxon>
        <taxon>Hexanauplia</taxon>
        <taxon>Copepoda</taxon>
        <taxon>Siphonostomatoida</taxon>
        <taxon>Caligidae</taxon>
        <taxon>Caligus</taxon>
    </lineage>
</organism>
<accession>A0A7T8GYH6</accession>
<evidence type="ECO:0000256" key="1">
    <source>
        <dbReference type="SAM" id="MobiDB-lite"/>
    </source>
</evidence>
<dbReference type="AlphaFoldDB" id="A0A7T8GYH6"/>
<dbReference type="EMBL" id="CP045898">
    <property type="protein sequence ID" value="QQP40198.1"/>
    <property type="molecule type" value="Genomic_DNA"/>
</dbReference>